<dbReference type="Gene3D" id="3.90.79.10">
    <property type="entry name" value="Nucleoside Triphosphate Pyrophosphohydrolase"/>
    <property type="match status" value="1"/>
</dbReference>
<dbReference type="EMBL" id="MHJU01000003">
    <property type="protein sequence ID" value="OGY74118.1"/>
    <property type="molecule type" value="Genomic_DNA"/>
</dbReference>
<evidence type="ECO:0000313" key="2">
    <source>
        <dbReference type="Proteomes" id="UP000178315"/>
    </source>
</evidence>
<dbReference type="AlphaFoldDB" id="A0A1G2AB41"/>
<accession>A0A1G2AB41</accession>
<proteinExistence type="predicted"/>
<dbReference type="InterPro" id="IPR015797">
    <property type="entry name" value="NUDIX_hydrolase-like_dom_sf"/>
</dbReference>
<evidence type="ECO:0008006" key="3">
    <source>
        <dbReference type="Google" id="ProtNLM"/>
    </source>
</evidence>
<name>A0A1G2AB41_9BACT</name>
<evidence type="ECO:0000313" key="1">
    <source>
        <dbReference type="EMBL" id="OGY74118.1"/>
    </source>
</evidence>
<dbReference type="SUPFAM" id="SSF55811">
    <property type="entry name" value="Nudix"/>
    <property type="match status" value="1"/>
</dbReference>
<comment type="caution">
    <text evidence="1">The sequence shown here is derived from an EMBL/GenBank/DDBJ whole genome shotgun (WGS) entry which is preliminary data.</text>
</comment>
<reference evidence="1 2" key="1">
    <citation type="journal article" date="2016" name="Nat. Commun.">
        <title>Thousands of microbial genomes shed light on interconnected biogeochemical processes in an aquifer system.</title>
        <authorList>
            <person name="Anantharaman K."/>
            <person name="Brown C.T."/>
            <person name="Hug L.A."/>
            <person name="Sharon I."/>
            <person name="Castelle C.J."/>
            <person name="Probst A.J."/>
            <person name="Thomas B.C."/>
            <person name="Singh A."/>
            <person name="Wilkins M.J."/>
            <person name="Karaoz U."/>
            <person name="Brodie E.L."/>
            <person name="Williams K.H."/>
            <person name="Hubbard S.S."/>
            <person name="Banfield J.F."/>
        </authorList>
    </citation>
    <scope>NUCLEOTIDE SEQUENCE [LARGE SCALE GENOMIC DNA]</scope>
</reference>
<sequence>MPVRIVTGDTDVGLIFSVYLAEVNEISEVRLSKEHTEARWFVPSEATRLLGSRYPKEFIEKLARIDETAQIS</sequence>
<gene>
    <name evidence="1" type="ORF">A3H61_04255</name>
</gene>
<organism evidence="1 2">
    <name type="scientific">Candidatus Jacksonbacteria bacterium RIFCSPLOWO2_02_FULL_44_20</name>
    <dbReference type="NCBI Taxonomy" id="1798460"/>
    <lineage>
        <taxon>Bacteria</taxon>
        <taxon>Candidatus Jacksoniibacteriota</taxon>
    </lineage>
</organism>
<protein>
    <recommendedName>
        <fullName evidence="3">Nudix hydrolase domain-containing protein</fullName>
    </recommendedName>
</protein>
<dbReference type="Proteomes" id="UP000178315">
    <property type="component" value="Unassembled WGS sequence"/>
</dbReference>